<evidence type="ECO:0000256" key="4">
    <source>
        <dbReference type="ARBA" id="ARBA00022753"/>
    </source>
</evidence>
<dbReference type="InterPro" id="IPR025304">
    <property type="entry name" value="ALIX_V_dom"/>
</dbReference>
<dbReference type="EMBL" id="KN838643">
    <property type="protein sequence ID" value="KIJ99613.1"/>
    <property type="molecule type" value="Genomic_DNA"/>
</dbReference>
<dbReference type="Pfam" id="PF13949">
    <property type="entry name" value="ALIX_LYPXL_bnd"/>
    <property type="match status" value="1"/>
</dbReference>
<evidence type="ECO:0000256" key="2">
    <source>
        <dbReference type="ARBA" id="ARBA00004496"/>
    </source>
</evidence>
<dbReference type="Pfam" id="PF03097">
    <property type="entry name" value="BRO1"/>
    <property type="match status" value="1"/>
</dbReference>
<dbReference type="InterPro" id="IPR004328">
    <property type="entry name" value="BRO1_dom"/>
</dbReference>
<dbReference type="Gene3D" id="1.25.40.280">
    <property type="entry name" value="alix/aip1 like domains"/>
    <property type="match status" value="1"/>
</dbReference>
<organism evidence="7 8">
    <name type="scientific">Laccaria amethystina LaAM-08-1</name>
    <dbReference type="NCBI Taxonomy" id="1095629"/>
    <lineage>
        <taxon>Eukaryota</taxon>
        <taxon>Fungi</taxon>
        <taxon>Dikarya</taxon>
        <taxon>Basidiomycota</taxon>
        <taxon>Agaricomycotina</taxon>
        <taxon>Agaricomycetes</taxon>
        <taxon>Agaricomycetidae</taxon>
        <taxon>Agaricales</taxon>
        <taxon>Agaricineae</taxon>
        <taxon>Hydnangiaceae</taxon>
        <taxon>Laccaria</taxon>
    </lineage>
</organism>
<dbReference type="PANTHER" id="PTHR23030">
    <property type="entry name" value="PCD6 INTERACTING PROTEIN-RELATED"/>
    <property type="match status" value="1"/>
</dbReference>
<reference evidence="7 8" key="1">
    <citation type="submission" date="2014-04" db="EMBL/GenBank/DDBJ databases">
        <authorList>
            <consortium name="DOE Joint Genome Institute"/>
            <person name="Kuo A."/>
            <person name="Kohler A."/>
            <person name="Nagy L.G."/>
            <person name="Floudas D."/>
            <person name="Copeland A."/>
            <person name="Barry K.W."/>
            <person name="Cichocki N."/>
            <person name="Veneault-Fourrey C."/>
            <person name="LaButti K."/>
            <person name="Lindquist E.A."/>
            <person name="Lipzen A."/>
            <person name="Lundell T."/>
            <person name="Morin E."/>
            <person name="Murat C."/>
            <person name="Sun H."/>
            <person name="Tunlid A."/>
            <person name="Henrissat B."/>
            <person name="Grigoriev I.V."/>
            <person name="Hibbett D.S."/>
            <person name="Martin F."/>
            <person name="Nordberg H.P."/>
            <person name="Cantor M.N."/>
            <person name="Hua S.X."/>
        </authorList>
    </citation>
    <scope>NUCLEOTIDE SEQUENCE [LARGE SCALE GENOMIC DNA]</scope>
    <source>
        <strain evidence="7 8">LaAM-08-1</strain>
    </source>
</reference>
<evidence type="ECO:0000256" key="3">
    <source>
        <dbReference type="ARBA" id="ARBA00022490"/>
    </source>
</evidence>
<comment type="subcellular location">
    <subcellularLocation>
        <location evidence="2">Cytoplasm</location>
    </subcellularLocation>
    <subcellularLocation>
        <location evidence="1">Endosome</location>
    </subcellularLocation>
</comment>
<gene>
    <name evidence="7" type="ORF">K443DRAFT_162786</name>
</gene>
<dbReference type="Gene3D" id="1.20.120.560">
    <property type="entry name" value="alix/aip1 in complex with the ypdl late domain"/>
    <property type="match status" value="2"/>
</dbReference>
<dbReference type="OrthoDB" id="2141925at2759"/>
<keyword evidence="8" id="KW-1185">Reference proteome</keyword>
<dbReference type="CDD" id="cd09242">
    <property type="entry name" value="BRO1_ScBro1_like"/>
    <property type="match status" value="1"/>
</dbReference>
<dbReference type="PROSITE" id="PS51180">
    <property type="entry name" value="BRO1"/>
    <property type="match status" value="1"/>
</dbReference>
<evidence type="ECO:0000313" key="7">
    <source>
        <dbReference type="EMBL" id="KIJ99613.1"/>
    </source>
</evidence>
<accession>A0A0C9XDI2</accession>
<dbReference type="AlphaFoldDB" id="A0A0C9XDI2"/>
<proteinExistence type="predicted"/>
<dbReference type="GO" id="GO:0043328">
    <property type="term" value="P:protein transport to vacuole involved in ubiquitin-dependent protein catabolic process via the multivesicular body sorting pathway"/>
    <property type="evidence" value="ECO:0007669"/>
    <property type="project" value="TreeGrafter"/>
</dbReference>
<reference evidence="8" key="2">
    <citation type="submission" date="2015-01" db="EMBL/GenBank/DDBJ databases">
        <title>Evolutionary Origins and Diversification of the Mycorrhizal Mutualists.</title>
        <authorList>
            <consortium name="DOE Joint Genome Institute"/>
            <consortium name="Mycorrhizal Genomics Consortium"/>
            <person name="Kohler A."/>
            <person name="Kuo A."/>
            <person name="Nagy L.G."/>
            <person name="Floudas D."/>
            <person name="Copeland A."/>
            <person name="Barry K.W."/>
            <person name="Cichocki N."/>
            <person name="Veneault-Fourrey C."/>
            <person name="LaButti K."/>
            <person name="Lindquist E.A."/>
            <person name="Lipzen A."/>
            <person name="Lundell T."/>
            <person name="Morin E."/>
            <person name="Murat C."/>
            <person name="Riley R."/>
            <person name="Ohm R."/>
            <person name="Sun H."/>
            <person name="Tunlid A."/>
            <person name="Henrissat B."/>
            <person name="Grigoriev I.V."/>
            <person name="Hibbett D.S."/>
            <person name="Martin F."/>
        </authorList>
    </citation>
    <scope>NUCLEOTIDE SEQUENCE [LARGE SCALE GENOMIC DNA]</scope>
    <source>
        <strain evidence="8">LaAM-08-1</strain>
    </source>
</reference>
<evidence type="ECO:0000259" key="6">
    <source>
        <dbReference type="PROSITE" id="PS51180"/>
    </source>
</evidence>
<dbReference type="InterPro" id="IPR038499">
    <property type="entry name" value="BRO1_sf"/>
</dbReference>
<keyword evidence="4" id="KW-0967">Endosome</keyword>
<evidence type="ECO:0000313" key="8">
    <source>
        <dbReference type="Proteomes" id="UP000054477"/>
    </source>
</evidence>
<keyword evidence="3" id="KW-0963">Cytoplasm</keyword>
<dbReference type="STRING" id="1095629.A0A0C9XDI2"/>
<dbReference type="SMART" id="SM01041">
    <property type="entry name" value="BRO1"/>
    <property type="match status" value="1"/>
</dbReference>
<dbReference type="HOGENOM" id="CLU_003661_0_0_1"/>
<dbReference type="GO" id="GO:0005768">
    <property type="term" value="C:endosome"/>
    <property type="evidence" value="ECO:0007669"/>
    <property type="project" value="UniProtKB-SubCell"/>
</dbReference>
<protein>
    <recommendedName>
        <fullName evidence="5">BRO domain-containing protein 1</fullName>
    </recommendedName>
</protein>
<sequence>MAQMPMISIPKKTAEEVDWITPIRNIIAHSYGESPDNYTAECAALQRCRQDAVRDARSDMTAHELLYKYFGQLELLELRFPEIRANFFWYDAFTSKLITQTSMAYEKASILFQIAVAHCSIATSQSKSDPEGLKRAFYYFRACAGMLGYINENFLHAPSTDLSREVVKFLIGLVLAQATEVFLERVMDEKVTALIPKIAAQVAGMYTSLNEEVGELIWKGIFDMNWVTLIQIKSKYYSSLAQYHRGLADNLASKHRDALARFTLSESLANEAYESSTSFSTSFISNLSPNLPPDSGSSILEKAKGHLVMCTDRKNEGQRENDMIYNADVPIPEELVAIDKLVVATPIHIHDVYGAPEVQETIAQDFFIKLVPLSVRESASVYSKEKAKLIRADVENSESSEVVATSALDRIGVTEGLVRYKSMAGRGSLGGEEEVSVDVRQWEDVARVEECDGVDSIMMELTRLEENMSRHLNGIERELEVESRECEAMRVKCQQLWMQDPSAGVSISLRQDLKKIRLSVLTGQVQALWDSVRSDVQLLLSLNVVQVVHERAGFNMGQLLNLDVGDDANERHKIKGYVMEIEERLGRLAMISKDRTELLEDLKDNVQSDDVSHHLNRRNTWGGREKRKMQTVKRFGTILWTGFKELAGRGAGTRKWEGREKRRVEAIKRFEEARDELACVFFSFFIFKTAEY</sequence>
<evidence type="ECO:0000256" key="5">
    <source>
        <dbReference type="ARBA" id="ARBA00041284"/>
    </source>
</evidence>
<evidence type="ECO:0000256" key="1">
    <source>
        <dbReference type="ARBA" id="ARBA00004177"/>
    </source>
</evidence>
<dbReference type="PANTHER" id="PTHR23030:SF30">
    <property type="entry name" value="TYROSINE-PROTEIN PHOSPHATASE NON-RECEPTOR TYPE 23"/>
    <property type="match status" value="1"/>
</dbReference>
<dbReference type="Proteomes" id="UP000054477">
    <property type="component" value="Unassembled WGS sequence"/>
</dbReference>
<name>A0A0C9XDI2_9AGAR</name>
<feature type="domain" description="BRO1" evidence="6">
    <location>
        <begin position="5"/>
        <end position="404"/>
    </location>
</feature>